<evidence type="ECO:0000256" key="1">
    <source>
        <dbReference type="ARBA" id="ARBA00004251"/>
    </source>
</evidence>
<dbReference type="InterPro" id="IPR000719">
    <property type="entry name" value="Prot_kinase_dom"/>
</dbReference>
<dbReference type="SMART" id="SM00220">
    <property type="entry name" value="S_TKc"/>
    <property type="match status" value="1"/>
</dbReference>
<evidence type="ECO:0000256" key="5">
    <source>
        <dbReference type="ARBA" id="ARBA00022729"/>
    </source>
</evidence>
<evidence type="ECO:0000256" key="14">
    <source>
        <dbReference type="PROSITE-ProRule" id="PRU10141"/>
    </source>
</evidence>
<organism evidence="21 22">
    <name type="scientific">Saponaria officinalis</name>
    <name type="common">Common soapwort</name>
    <name type="synonym">Lychnis saponaria</name>
    <dbReference type="NCBI Taxonomy" id="3572"/>
    <lineage>
        <taxon>Eukaryota</taxon>
        <taxon>Viridiplantae</taxon>
        <taxon>Streptophyta</taxon>
        <taxon>Embryophyta</taxon>
        <taxon>Tracheophyta</taxon>
        <taxon>Spermatophyta</taxon>
        <taxon>Magnoliopsida</taxon>
        <taxon>eudicotyledons</taxon>
        <taxon>Gunneridae</taxon>
        <taxon>Pentapetalae</taxon>
        <taxon>Caryophyllales</taxon>
        <taxon>Caryophyllaceae</taxon>
        <taxon>Caryophylleae</taxon>
        <taxon>Saponaria</taxon>
    </lineage>
</organism>
<feature type="chain" id="PRO_5043721509" description="Receptor-like serine/threonine-protein kinase" evidence="17">
    <location>
        <begin position="22"/>
        <end position="814"/>
    </location>
</feature>
<evidence type="ECO:0000256" key="8">
    <source>
        <dbReference type="ARBA" id="ARBA00022840"/>
    </source>
</evidence>
<dbReference type="InterPro" id="IPR024171">
    <property type="entry name" value="SRK-like_kinase"/>
</dbReference>
<dbReference type="Gene3D" id="1.10.510.10">
    <property type="entry name" value="Transferase(Phosphotransferase) domain 1"/>
    <property type="match status" value="1"/>
</dbReference>
<comment type="subcellular location">
    <subcellularLocation>
        <location evidence="1">Cell membrane</location>
        <topology evidence="1">Single-pass type I membrane protein</topology>
    </subcellularLocation>
</comment>
<dbReference type="GO" id="GO:0004674">
    <property type="term" value="F:protein serine/threonine kinase activity"/>
    <property type="evidence" value="ECO:0007669"/>
    <property type="project" value="UniProtKB-KW"/>
</dbReference>
<dbReference type="CDD" id="cd00028">
    <property type="entry name" value="B_lectin"/>
    <property type="match status" value="1"/>
</dbReference>
<evidence type="ECO:0000256" key="4">
    <source>
        <dbReference type="ARBA" id="ARBA00022679"/>
    </source>
</evidence>
<dbReference type="InterPro" id="IPR017441">
    <property type="entry name" value="Protein_kinase_ATP_BS"/>
</dbReference>
<keyword evidence="6 13" id="KW-0547">Nucleotide-binding</keyword>
<comment type="caution">
    <text evidence="21">The sequence shown here is derived from an EMBL/GenBank/DDBJ whole genome shotgun (WGS) entry which is preliminary data.</text>
</comment>
<comment type="similarity">
    <text evidence="13">Belongs to the protein kinase superfamily. Ser/Thr protein kinase family.</text>
</comment>
<dbReference type="EMBL" id="JBDFQZ010000014">
    <property type="protein sequence ID" value="KAK9665497.1"/>
    <property type="molecule type" value="Genomic_DNA"/>
</dbReference>
<dbReference type="FunFam" id="2.90.10.10:FF:000005">
    <property type="entry name" value="G-type lectin S-receptor-like serine/threonine-protein kinase"/>
    <property type="match status" value="1"/>
</dbReference>
<dbReference type="PROSITE" id="PS50927">
    <property type="entry name" value="BULB_LECTIN"/>
    <property type="match status" value="1"/>
</dbReference>
<dbReference type="CDD" id="cd14066">
    <property type="entry name" value="STKc_IRAK"/>
    <property type="match status" value="1"/>
</dbReference>
<dbReference type="Gene3D" id="3.30.200.20">
    <property type="entry name" value="Phosphorylase Kinase, domain 1"/>
    <property type="match status" value="1"/>
</dbReference>
<feature type="transmembrane region" description="Helical" evidence="16">
    <location>
        <begin position="424"/>
        <end position="448"/>
    </location>
</feature>
<keyword evidence="16" id="KW-0472">Membrane</keyword>
<feature type="binding site" evidence="14">
    <location>
        <position position="526"/>
    </location>
    <ligand>
        <name>ATP</name>
        <dbReference type="ChEBI" id="CHEBI:30616"/>
    </ligand>
</feature>
<evidence type="ECO:0000256" key="3">
    <source>
        <dbReference type="ARBA" id="ARBA00022527"/>
    </source>
</evidence>
<keyword evidence="9" id="KW-1015">Disulfide bond</keyword>
<dbReference type="GO" id="GO:0005524">
    <property type="term" value="F:ATP binding"/>
    <property type="evidence" value="ECO:0007669"/>
    <property type="project" value="UniProtKB-UniRule"/>
</dbReference>
<keyword evidence="22" id="KW-1185">Reference proteome</keyword>
<dbReference type="AlphaFoldDB" id="A0AAW1GV57"/>
<name>A0AAW1GV57_SAPOF</name>
<evidence type="ECO:0000256" key="10">
    <source>
        <dbReference type="ARBA" id="ARBA00023180"/>
    </source>
</evidence>
<dbReference type="Pfam" id="PF00954">
    <property type="entry name" value="S_locus_glycop"/>
    <property type="match status" value="1"/>
</dbReference>
<dbReference type="Pfam" id="PF01453">
    <property type="entry name" value="B_lectin"/>
    <property type="match status" value="1"/>
</dbReference>
<dbReference type="Gene3D" id="2.90.10.10">
    <property type="entry name" value="Bulb-type lectin domain"/>
    <property type="match status" value="1"/>
</dbReference>
<dbReference type="SUPFAM" id="SSF51110">
    <property type="entry name" value="alpha-D-mannose-specific plant lectins"/>
    <property type="match status" value="1"/>
</dbReference>
<sequence length="814" mass="91773">MAPLFAVFLILHSFSKDLCHALDMITTTQFLMDSDSILSGNNAFKLGFFSPPNTSNRYLGIWFNKPVRTVVWVANRDIPISDTTGVLQISDDGNLELLNGVKTVIWSANLPGEPMTNVTVVLLDTGNLVMLQNKSMIIWQSFDHPTNTLLPGMKPTAPTTPNQNHVVLRSWKSPSDPSVGEFSLGIGTAGIPQVLTWNNGVIYWRSGPWDGNQFIGLPNADTTLNDGFVLELEPQNISINFSPQDTSLLLSYMVDYKGDILEHYWDDSIKNWTLGFFAPSANCELYGTCGVFGSCDHVNSACNCLQGFQPKNPNEWKKGIWRSGCVRRTKLQCGIKGGNQDGFLKLEMIKVPDNIQTISVFSEDGCRSKCLNNCSCLAYSYHLNIGCMVWSKDLIDTQQISGGGVEFFLRLAVSELEGGKSHKWTVIIVLVVAAIGTTLLVIFIYLLWRKQRRRFATGQGTREEGLSRYNTEDNIGQVELQEPPLYTFDNLRNATDNFHLGNKLGEGGFGTVYKGVLENGDEIAIKRLSRSSEQGMEEFMNEVTVISKLQHRNLVRLLGCCVEGDEKMLIYEYMPNRSLDAFLFDPQNRERLPWRKLVTIIEGICRGLLYLHRDSRLRIIHRDLKPSNILLDEDLNPKISDFGMARIFGGNQDQANTRRVVGTYGYMSPEYAMGHFSEKTDVYSFGVILLEIVSARRNTTFHRYEQSLTLTGYAWKLWNEGNIDSLIDPMIREPHFQSDITKCIQIGLLCIQELARDRPNISTVISMFETDIKQLPQPNKPPFTEWEASSKDQQSSSFYSNSVNQYSITVLQGR</sequence>
<feature type="domain" description="Apple" evidence="20">
    <location>
        <begin position="333"/>
        <end position="412"/>
    </location>
</feature>
<dbReference type="PANTHER" id="PTHR27002">
    <property type="entry name" value="RECEPTOR-LIKE SERINE/THREONINE-PROTEIN KINASE SD1-8"/>
    <property type="match status" value="1"/>
</dbReference>
<evidence type="ECO:0000259" key="18">
    <source>
        <dbReference type="PROSITE" id="PS50011"/>
    </source>
</evidence>
<keyword evidence="5 17" id="KW-0732">Signal</keyword>
<dbReference type="SMART" id="SM00473">
    <property type="entry name" value="PAN_AP"/>
    <property type="match status" value="1"/>
</dbReference>
<keyword evidence="2" id="KW-1003">Cell membrane</keyword>
<keyword evidence="3 13" id="KW-0723">Serine/threonine-protein kinase</keyword>
<dbReference type="SMART" id="SM00108">
    <property type="entry name" value="B_lectin"/>
    <property type="match status" value="1"/>
</dbReference>
<evidence type="ECO:0000256" key="7">
    <source>
        <dbReference type="ARBA" id="ARBA00022777"/>
    </source>
</evidence>
<evidence type="ECO:0000256" key="15">
    <source>
        <dbReference type="SAM" id="MobiDB-lite"/>
    </source>
</evidence>
<dbReference type="CDD" id="cd01098">
    <property type="entry name" value="PAN_AP_plant"/>
    <property type="match status" value="1"/>
</dbReference>
<dbReference type="InterPro" id="IPR008271">
    <property type="entry name" value="Ser/Thr_kinase_AS"/>
</dbReference>
<feature type="domain" description="Bulb-type lectin" evidence="19">
    <location>
        <begin position="22"/>
        <end position="143"/>
    </location>
</feature>
<evidence type="ECO:0000256" key="16">
    <source>
        <dbReference type="SAM" id="Phobius"/>
    </source>
</evidence>
<keyword evidence="4 13" id="KW-0808">Transferase</keyword>
<evidence type="ECO:0000256" key="13">
    <source>
        <dbReference type="PIRNR" id="PIRNR000641"/>
    </source>
</evidence>
<evidence type="ECO:0000256" key="2">
    <source>
        <dbReference type="ARBA" id="ARBA00022475"/>
    </source>
</evidence>
<dbReference type="SUPFAM" id="SSF56112">
    <property type="entry name" value="Protein kinase-like (PK-like)"/>
    <property type="match status" value="1"/>
</dbReference>
<evidence type="ECO:0000256" key="6">
    <source>
        <dbReference type="ARBA" id="ARBA00022741"/>
    </source>
</evidence>
<keyword evidence="16" id="KW-1133">Transmembrane helix</keyword>
<evidence type="ECO:0000259" key="20">
    <source>
        <dbReference type="PROSITE" id="PS50948"/>
    </source>
</evidence>
<dbReference type="InterPro" id="IPR003609">
    <property type="entry name" value="Pan_app"/>
</dbReference>
<evidence type="ECO:0000313" key="22">
    <source>
        <dbReference type="Proteomes" id="UP001443914"/>
    </source>
</evidence>
<dbReference type="Pfam" id="PF08276">
    <property type="entry name" value="PAN_2"/>
    <property type="match status" value="1"/>
</dbReference>
<dbReference type="InterPro" id="IPR000858">
    <property type="entry name" value="S_locus_glycoprot_dom"/>
</dbReference>
<dbReference type="FunFam" id="1.10.510.10:FF:000060">
    <property type="entry name" value="G-type lectin S-receptor-like serine/threonine-protein kinase"/>
    <property type="match status" value="1"/>
</dbReference>
<dbReference type="GO" id="GO:0005886">
    <property type="term" value="C:plasma membrane"/>
    <property type="evidence" value="ECO:0007669"/>
    <property type="project" value="UniProtKB-SubCell"/>
</dbReference>
<evidence type="ECO:0000256" key="12">
    <source>
        <dbReference type="ARBA" id="ARBA00048679"/>
    </source>
</evidence>
<dbReference type="InterPro" id="IPR001245">
    <property type="entry name" value="Ser-Thr/Tyr_kinase_cat_dom"/>
</dbReference>
<dbReference type="Proteomes" id="UP001443914">
    <property type="component" value="Unassembled WGS sequence"/>
</dbReference>
<keyword evidence="7 13" id="KW-0418">Kinase</keyword>
<comment type="catalytic activity">
    <reaction evidence="12 13">
        <text>L-seryl-[protein] + ATP = O-phospho-L-seryl-[protein] + ADP + H(+)</text>
        <dbReference type="Rhea" id="RHEA:17989"/>
        <dbReference type="Rhea" id="RHEA-COMP:9863"/>
        <dbReference type="Rhea" id="RHEA-COMP:11604"/>
        <dbReference type="ChEBI" id="CHEBI:15378"/>
        <dbReference type="ChEBI" id="CHEBI:29999"/>
        <dbReference type="ChEBI" id="CHEBI:30616"/>
        <dbReference type="ChEBI" id="CHEBI:83421"/>
        <dbReference type="ChEBI" id="CHEBI:456216"/>
        <dbReference type="EC" id="2.7.11.1"/>
    </reaction>
</comment>
<dbReference type="FunFam" id="3.30.200.20:FF:000195">
    <property type="entry name" value="G-type lectin S-receptor-like serine/threonine-protein kinase"/>
    <property type="match status" value="1"/>
</dbReference>
<protein>
    <recommendedName>
        <fullName evidence="13">Receptor-like serine/threonine-protein kinase</fullName>
        <ecNumber evidence="13">2.7.11.1</ecNumber>
    </recommendedName>
</protein>
<dbReference type="EC" id="2.7.11.1" evidence="13"/>
<feature type="region of interest" description="Disordered" evidence="15">
    <location>
        <begin position="775"/>
        <end position="798"/>
    </location>
</feature>
<dbReference type="InterPro" id="IPR011009">
    <property type="entry name" value="Kinase-like_dom_sf"/>
</dbReference>
<evidence type="ECO:0000313" key="21">
    <source>
        <dbReference type="EMBL" id="KAK9665497.1"/>
    </source>
</evidence>
<dbReference type="InterPro" id="IPR001480">
    <property type="entry name" value="Bulb-type_lectin_dom"/>
</dbReference>
<comment type="catalytic activity">
    <reaction evidence="11 13">
        <text>L-threonyl-[protein] + ATP = O-phospho-L-threonyl-[protein] + ADP + H(+)</text>
        <dbReference type="Rhea" id="RHEA:46608"/>
        <dbReference type="Rhea" id="RHEA-COMP:11060"/>
        <dbReference type="Rhea" id="RHEA-COMP:11605"/>
        <dbReference type="ChEBI" id="CHEBI:15378"/>
        <dbReference type="ChEBI" id="CHEBI:30013"/>
        <dbReference type="ChEBI" id="CHEBI:30616"/>
        <dbReference type="ChEBI" id="CHEBI:61977"/>
        <dbReference type="ChEBI" id="CHEBI:456216"/>
        <dbReference type="EC" id="2.7.11.1"/>
    </reaction>
</comment>
<dbReference type="InterPro" id="IPR036426">
    <property type="entry name" value="Bulb-type_lectin_dom_sf"/>
</dbReference>
<evidence type="ECO:0000256" key="9">
    <source>
        <dbReference type="ARBA" id="ARBA00023157"/>
    </source>
</evidence>
<dbReference type="Pfam" id="PF07714">
    <property type="entry name" value="PK_Tyr_Ser-Thr"/>
    <property type="match status" value="1"/>
</dbReference>
<reference evidence="21" key="1">
    <citation type="submission" date="2024-03" db="EMBL/GenBank/DDBJ databases">
        <title>WGS assembly of Saponaria officinalis var. Norfolk2.</title>
        <authorList>
            <person name="Jenkins J."/>
            <person name="Shu S."/>
            <person name="Grimwood J."/>
            <person name="Barry K."/>
            <person name="Goodstein D."/>
            <person name="Schmutz J."/>
            <person name="Leebens-Mack J."/>
            <person name="Osbourn A."/>
        </authorList>
    </citation>
    <scope>NUCLEOTIDE SEQUENCE [LARGE SCALE GENOMIC DNA]</scope>
    <source>
        <strain evidence="21">JIC</strain>
    </source>
</reference>
<keyword evidence="8 13" id="KW-0067">ATP-binding</keyword>
<dbReference type="PROSITE" id="PS50948">
    <property type="entry name" value="PAN"/>
    <property type="match status" value="1"/>
</dbReference>
<dbReference type="PROSITE" id="PS00107">
    <property type="entry name" value="PROTEIN_KINASE_ATP"/>
    <property type="match status" value="1"/>
</dbReference>
<dbReference type="PANTHER" id="PTHR27002:SF1055">
    <property type="entry name" value="RECEPTOR-LIKE SERINE_THREONINE-PROTEIN KINASE"/>
    <property type="match status" value="1"/>
</dbReference>
<keyword evidence="16" id="KW-0812">Transmembrane</keyword>
<evidence type="ECO:0000256" key="17">
    <source>
        <dbReference type="SAM" id="SignalP"/>
    </source>
</evidence>
<evidence type="ECO:0000259" key="19">
    <source>
        <dbReference type="PROSITE" id="PS50927"/>
    </source>
</evidence>
<dbReference type="PROSITE" id="PS00108">
    <property type="entry name" value="PROTEIN_KINASE_ST"/>
    <property type="match status" value="1"/>
</dbReference>
<keyword evidence="10" id="KW-0325">Glycoprotein</keyword>
<evidence type="ECO:0000256" key="11">
    <source>
        <dbReference type="ARBA" id="ARBA00047899"/>
    </source>
</evidence>
<accession>A0AAW1GV57</accession>
<dbReference type="PIRSF" id="PIRSF000641">
    <property type="entry name" value="SRK"/>
    <property type="match status" value="1"/>
</dbReference>
<feature type="signal peptide" evidence="17">
    <location>
        <begin position="1"/>
        <end position="21"/>
    </location>
</feature>
<gene>
    <name evidence="21" type="ORF">RND81_14G115500</name>
</gene>
<dbReference type="GO" id="GO:0048544">
    <property type="term" value="P:recognition of pollen"/>
    <property type="evidence" value="ECO:0007669"/>
    <property type="project" value="InterPro"/>
</dbReference>
<dbReference type="PROSITE" id="PS50011">
    <property type="entry name" value="PROTEIN_KINASE_DOM"/>
    <property type="match status" value="1"/>
</dbReference>
<proteinExistence type="inferred from homology"/>
<feature type="domain" description="Protein kinase" evidence="18">
    <location>
        <begin position="498"/>
        <end position="772"/>
    </location>
</feature>